<name>A0ABN7ECT6_SPIIN</name>
<organism evidence="1 2">
    <name type="scientific">Spirodela intermedia</name>
    <name type="common">Intermediate duckweed</name>
    <dbReference type="NCBI Taxonomy" id="51605"/>
    <lineage>
        <taxon>Eukaryota</taxon>
        <taxon>Viridiplantae</taxon>
        <taxon>Streptophyta</taxon>
        <taxon>Embryophyta</taxon>
        <taxon>Tracheophyta</taxon>
        <taxon>Spermatophyta</taxon>
        <taxon>Magnoliopsida</taxon>
        <taxon>Liliopsida</taxon>
        <taxon>Araceae</taxon>
        <taxon>Lemnoideae</taxon>
        <taxon>Spirodela</taxon>
    </lineage>
</organism>
<comment type="caution">
    <text evidence="1">The sequence shown here is derived from an EMBL/GenBank/DDBJ whole genome shotgun (WGS) entry which is preliminary data.</text>
</comment>
<reference evidence="2" key="1">
    <citation type="journal article" date="2020" name="Sci. Rep.">
        <title>Chromosome-scale genome assembly for the duckweed Spirodela intermedia, integrating cytogenetic maps, PacBio and Oxford Nanopore libraries.</title>
        <authorList>
            <person name="Hoang P.T.N."/>
            <person name="Fiebig A."/>
            <person name="Novak P."/>
            <person name="Macas J."/>
            <person name="Cao H.X."/>
            <person name="Stepanenko A."/>
            <person name="Chen G."/>
            <person name="Borisjuk N."/>
            <person name="Scholz U."/>
            <person name="Schubert I."/>
        </authorList>
    </citation>
    <scope>NUCLEOTIDE SEQUENCE [LARGE SCALE GENOMIC DNA]</scope>
</reference>
<keyword evidence="2" id="KW-1185">Reference proteome</keyword>
<evidence type="ECO:0000313" key="2">
    <source>
        <dbReference type="Proteomes" id="UP001189122"/>
    </source>
</evidence>
<gene>
    <name evidence="1" type="ORF">SI7747_UN022068</name>
</gene>
<dbReference type="EMBL" id="CACRZD030000395">
    <property type="protein sequence ID" value="CAA6675726.1"/>
    <property type="molecule type" value="Genomic_DNA"/>
</dbReference>
<protein>
    <submittedName>
        <fullName evidence="1">Uncharacterized protein</fullName>
    </submittedName>
</protein>
<evidence type="ECO:0000313" key="1">
    <source>
        <dbReference type="EMBL" id="CAA6675726.1"/>
    </source>
</evidence>
<accession>A0ABN7ECT6</accession>
<dbReference type="Proteomes" id="UP001189122">
    <property type="component" value="Unassembled WGS sequence"/>
</dbReference>
<sequence>MLKCKSEAFGQFKKFKALAEVEKNMKLKCLHSNRENAKGDIVKHKDPCHGGAYVNLVVVIVNHRKFKKNFIKN</sequence>
<proteinExistence type="predicted"/>